<proteinExistence type="predicted"/>
<reference evidence="2 3" key="1">
    <citation type="journal article" date="2013" name="PLoS Genet.">
        <title>Distinctive expansion of potential virulence genes in the genome of the oomycete fish pathogen Saprolegnia parasitica.</title>
        <authorList>
            <person name="Jiang R.H."/>
            <person name="de Bruijn I."/>
            <person name="Haas B.J."/>
            <person name="Belmonte R."/>
            <person name="Lobach L."/>
            <person name="Christie J."/>
            <person name="van den Ackerveken G."/>
            <person name="Bottin A."/>
            <person name="Bulone V."/>
            <person name="Diaz-Moreno S.M."/>
            <person name="Dumas B."/>
            <person name="Fan L."/>
            <person name="Gaulin E."/>
            <person name="Govers F."/>
            <person name="Grenville-Briggs L.J."/>
            <person name="Horner N.R."/>
            <person name="Levin J.Z."/>
            <person name="Mammella M."/>
            <person name="Meijer H.J."/>
            <person name="Morris P."/>
            <person name="Nusbaum C."/>
            <person name="Oome S."/>
            <person name="Phillips A.J."/>
            <person name="van Rooyen D."/>
            <person name="Rzeszutek E."/>
            <person name="Saraiva M."/>
            <person name="Secombes C.J."/>
            <person name="Seidl M.F."/>
            <person name="Snel B."/>
            <person name="Stassen J.H."/>
            <person name="Sykes S."/>
            <person name="Tripathy S."/>
            <person name="van den Berg H."/>
            <person name="Vega-Arreguin J.C."/>
            <person name="Wawra S."/>
            <person name="Young S.K."/>
            <person name="Zeng Q."/>
            <person name="Dieguez-Uribeondo J."/>
            <person name="Russ C."/>
            <person name="Tyler B.M."/>
            <person name="van West P."/>
        </authorList>
    </citation>
    <scope>NUCLEOTIDE SEQUENCE [LARGE SCALE GENOMIC DNA]</scope>
    <source>
        <strain evidence="2 3">CBS 223.65</strain>
    </source>
</reference>
<accession>A0A067CJ60</accession>
<dbReference type="AlphaFoldDB" id="A0A067CJ60"/>
<gene>
    <name evidence="2" type="ORF">SPRG_08138</name>
</gene>
<dbReference type="VEuPathDB" id="FungiDB:SPRG_08138"/>
<feature type="region of interest" description="Disordered" evidence="1">
    <location>
        <begin position="1"/>
        <end position="50"/>
    </location>
</feature>
<evidence type="ECO:0000313" key="3">
    <source>
        <dbReference type="Proteomes" id="UP000030745"/>
    </source>
</evidence>
<feature type="compositionally biased region" description="Basic and acidic residues" evidence="1">
    <location>
        <begin position="8"/>
        <end position="17"/>
    </location>
</feature>
<feature type="non-terminal residue" evidence="2">
    <location>
        <position position="1"/>
    </location>
</feature>
<dbReference type="RefSeq" id="XP_012202493.1">
    <property type="nucleotide sequence ID" value="XM_012347103.1"/>
</dbReference>
<organism evidence="2 3">
    <name type="scientific">Saprolegnia parasitica (strain CBS 223.65)</name>
    <dbReference type="NCBI Taxonomy" id="695850"/>
    <lineage>
        <taxon>Eukaryota</taxon>
        <taxon>Sar</taxon>
        <taxon>Stramenopiles</taxon>
        <taxon>Oomycota</taxon>
        <taxon>Saprolegniomycetes</taxon>
        <taxon>Saprolegniales</taxon>
        <taxon>Saprolegniaceae</taxon>
        <taxon>Saprolegnia</taxon>
    </lineage>
</organism>
<feature type="compositionally biased region" description="Basic and acidic residues" evidence="1">
    <location>
        <begin position="38"/>
        <end position="50"/>
    </location>
</feature>
<evidence type="ECO:0000256" key="1">
    <source>
        <dbReference type="SAM" id="MobiDB-lite"/>
    </source>
</evidence>
<dbReference type="KEGG" id="spar:SPRG_08138"/>
<name>A0A067CJ60_SAPPC</name>
<dbReference type="GeneID" id="24130372"/>
<dbReference type="Proteomes" id="UP000030745">
    <property type="component" value="Unassembled WGS sequence"/>
</dbReference>
<dbReference type="EMBL" id="KK583221">
    <property type="protein sequence ID" value="KDO26847.1"/>
    <property type="molecule type" value="Genomic_DNA"/>
</dbReference>
<evidence type="ECO:0000313" key="2">
    <source>
        <dbReference type="EMBL" id="KDO26847.1"/>
    </source>
</evidence>
<sequence length="84" mass="9771">ISTLLSHAEGRKDKVEVVEEDEDDEGFVRSHPRPLKTCSRDEERGWRERQYSRPTSATILETLQHDGTNSLFFSEETRWHGQLG</sequence>
<keyword evidence="3" id="KW-1185">Reference proteome</keyword>
<protein>
    <submittedName>
        <fullName evidence="2">Uncharacterized protein</fullName>
    </submittedName>
</protein>